<keyword evidence="1" id="KW-0677">Repeat</keyword>
<dbReference type="Gene3D" id="2.60.40.10">
    <property type="entry name" value="Immunoglobulins"/>
    <property type="match status" value="1"/>
</dbReference>
<evidence type="ECO:0000313" key="6">
    <source>
        <dbReference type="Proteomes" id="UP000541444"/>
    </source>
</evidence>
<organism evidence="5 6">
    <name type="scientific">Kingdonia uniflora</name>
    <dbReference type="NCBI Taxonomy" id="39325"/>
    <lineage>
        <taxon>Eukaryota</taxon>
        <taxon>Viridiplantae</taxon>
        <taxon>Streptophyta</taxon>
        <taxon>Embryophyta</taxon>
        <taxon>Tracheophyta</taxon>
        <taxon>Spermatophyta</taxon>
        <taxon>Magnoliopsida</taxon>
        <taxon>Ranunculales</taxon>
        <taxon>Circaeasteraceae</taxon>
        <taxon>Kingdonia</taxon>
    </lineage>
</organism>
<dbReference type="Gene3D" id="2.60.40.2810">
    <property type="match status" value="1"/>
</dbReference>
<keyword evidence="6" id="KW-1185">Reference proteome</keyword>
<evidence type="ECO:0000256" key="2">
    <source>
        <dbReference type="PROSITE-ProRule" id="PRU00087"/>
    </source>
</evidence>
<protein>
    <recommendedName>
        <fullName evidence="7">Protein GAMETE EXPRESSED 2</fullName>
    </recommendedName>
</protein>
<dbReference type="OrthoDB" id="5334309at2759"/>
<dbReference type="PANTHER" id="PTHR38537">
    <property type="entry name" value="JITTERBUG, ISOFORM N"/>
    <property type="match status" value="1"/>
</dbReference>
<dbReference type="InterPro" id="IPR013783">
    <property type="entry name" value="Ig-like_fold"/>
</dbReference>
<feature type="compositionally biased region" description="Polar residues" evidence="3">
    <location>
        <begin position="592"/>
        <end position="616"/>
    </location>
</feature>
<gene>
    <name evidence="5" type="ORF">GIB67_023019</name>
</gene>
<dbReference type="GO" id="GO:0030036">
    <property type="term" value="P:actin cytoskeleton organization"/>
    <property type="evidence" value="ECO:0007669"/>
    <property type="project" value="InterPro"/>
</dbReference>
<dbReference type="SUPFAM" id="SSF81296">
    <property type="entry name" value="E set domains"/>
    <property type="match status" value="1"/>
</dbReference>
<feature type="non-terminal residue" evidence="5">
    <location>
        <position position="1"/>
    </location>
</feature>
<evidence type="ECO:0000256" key="4">
    <source>
        <dbReference type="SAM" id="Phobius"/>
    </source>
</evidence>
<keyword evidence="4" id="KW-0472">Membrane</keyword>
<name>A0A7J7P2V1_9MAGN</name>
<reference evidence="5 6" key="1">
    <citation type="journal article" date="2020" name="IScience">
        <title>Genome Sequencing of the Endangered Kingdonia uniflora (Circaeasteraceae, Ranunculales) Reveals Potential Mechanisms of Evolutionary Specialization.</title>
        <authorList>
            <person name="Sun Y."/>
            <person name="Deng T."/>
            <person name="Zhang A."/>
            <person name="Moore M.J."/>
            <person name="Landis J.B."/>
            <person name="Lin N."/>
            <person name="Zhang H."/>
            <person name="Zhang X."/>
            <person name="Huang J."/>
            <person name="Zhang X."/>
            <person name="Sun H."/>
            <person name="Wang H."/>
        </authorList>
    </citation>
    <scope>NUCLEOTIDE SEQUENCE [LARGE SCALE GENOMIC DNA]</scope>
    <source>
        <strain evidence="5">TB1705</strain>
        <tissue evidence="5">Leaf</tissue>
    </source>
</reference>
<dbReference type="GO" id="GO:0048235">
    <property type="term" value="P:pollen sperm cell differentiation"/>
    <property type="evidence" value="ECO:0007669"/>
    <property type="project" value="TreeGrafter"/>
</dbReference>
<dbReference type="Pfam" id="PF17963">
    <property type="entry name" value="Big_9"/>
    <property type="match status" value="1"/>
</dbReference>
<dbReference type="InterPro" id="IPR014756">
    <property type="entry name" value="Ig_E-set"/>
</dbReference>
<sequence length="630" mass="70409">FFPLNRAGEVDMELSKVVKFVAKVPKLIKNEIAVQLVDSFSNPVSLQQRKISLEVRSVNNSGFLAWTFVDNNNGSYTGHYLAKEIGAYEICVSFEDKHLSPCSFWIYVYSSEYFPKAYNDTISVWEDESITFDASENDYFAGGTTSIVTSSKPNHGSLLQYGRLFRYTPYKGFFGNDSFAYTISDINYNSASGVVNISILVTPPQFVSLPVQLQATEDILSPRFGGFYGFEIQYSDPAENISVTLNAMNGRVFLSPMLMQFWQPTWSSLSVDVGEGDGKSLILIGCVEVLNAALQSIQYLGNKNYYGNDMIRVSTTNKNGIHDSHIPVVVEPINDPPFIHVPDFIILPKKGKKDGSLIFDKQRDKFEFSVGDPDHFTFPGNQNLFLISLSMEVNDGMLITNLPSNLINTTELKLKNNYQWQPLQTFVCISKHFLVKVKGVRLRGTIKDCNEAMKQLSYKGGEQGAVLTVTVNDMGNYGCYPDCQESMSVPLVVETTVNLIWRRPLSSFAAHTLGSAIVIEFIMIFFLGALLLFFICKCAFLLGNERRSRYTTDIKPSGLEKSTEPASAADLSRSVTYFTACCSSPFLHRSQTSNFRQRSRRQSGTGNHSSQSSNGRCQRIPVTNFIPLSI</sequence>
<dbReference type="PANTHER" id="PTHR38537:SF8">
    <property type="entry name" value="FILAMIN-A"/>
    <property type="match status" value="1"/>
</dbReference>
<dbReference type="EMBL" id="JACGCM010000333">
    <property type="protein sequence ID" value="KAF6173660.1"/>
    <property type="molecule type" value="Genomic_DNA"/>
</dbReference>
<comment type="caution">
    <text evidence="5">The sequence shown here is derived from an EMBL/GenBank/DDBJ whole genome shotgun (WGS) entry which is preliminary data.</text>
</comment>
<dbReference type="PROSITE" id="PS50194">
    <property type="entry name" value="FILAMIN_REPEAT"/>
    <property type="match status" value="1"/>
</dbReference>
<keyword evidence="4" id="KW-0812">Transmembrane</keyword>
<feature type="region of interest" description="Disordered" evidence="3">
    <location>
        <begin position="592"/>
        <end position="617"/>
    </location>
</feature>
<keyword evidence="4" id="KW-1133">Transmembrane helix</keyword>
<accession>A0A7J7P2V1</accession>
<evidence type="ECO:0008006" key="7">
    <source>
        <dbReference type="Google" id="ProtNLM"/>
    </source>
</evidence>
<evidence type="ECO:0000256" key="1">
    <source>
        <dbReference type="ARBA" id="ARBA00022737"/>
    </source>
</evidence>
<feature type="transmembrane region" description="Helical" evidence="4">
    <location>
        <begin position="521"/>
        <end position="542"/>
    </location>
</feature>
<dbReference type="InterPro" id="IPR017868">
    <property type="entry name" value="Filamin/ABP280_repeat-like"/>
</dbReference>
<feature type="repeat" description="Filamin" evidence="2">
    <location>
        <begin position="70"/>
        <end position="108"/>
    </location>
</feature>
<dbReference type="AlphaFoldDB" id="A0A7J7P2V1"/>
<dbReference type="InterPro" id="IPR044801">
    <property type="entry name" value="Filamin"/>
</dbReference>
<proteinExistence type="predicted"/>
<dbReference type="Proteomes" id="UP000541444">
    <property type="component" value="Unassembled WGS sequence"/>
</dbReference>
<evidence type="ECO:0000256" key="3">
    <source>
        <dbReference type="SAM" id="MobiDB-lite"/>
    </source>
</evidence>
<dbReference type="GO" id="GO:0051015">
    <property type="term" value="F:actin filament binding"/>
    <property type="evidence" value="ECO:0007669"/>
    <property type="project" value="InterPro"/>
</dbReference>
<evidence type="ECO:0000313" key="5">
    <source>
        <dbReference type="EMBL" id="KAF6173660.1"/>
    </source>
</evidence>